<protein>
    <submittedName>
        <fullName evidence="6">Ribulose 1,5-bisphosphate synthetase/thiazole synthase</fullName>
    </submittedName>
</protein>
<evidence type="ECO:0000256" key="2">
    <source>
        <dbReference type="ARBA" id="ARBA00022723"/>
    </source>
</evidence>
<evidence type="ECO:0000256" key="5">
    <source>
        <dbReference type="ARBA" id="ARBA00023014"/>
    </source>
</evidence>
<dbReference type="Proteomes" id="UP001230005">
    <property type="component" value="Unassembled WGS sequence"/>
</dbReference>
<dbReference type="RefSeq" id="WP_307321071.1">
    <property type="nucleotide sequence ID" value="NZ_JAUSUG010000001.1"/>
</dbReference>
<dbReference type="PANTHER" id="PTHR43498">
    <property type="entry name" value="FERREDOXIN:COB-COM HETERODISULFIDE REDUCTASE SUBUNIT A"/>
    <property type="match status" value="1"/>
</dbReference>
<accession>A0ABT9ZP90</accession>
<dbReference type="Pfam" id="PF12831">
    <property type="entry name" value="FAD_oxidored"/>
    <property type="match status" value="1"/>
</dbReference>
<evidence type="ECO:0000313" key="6">
    <source>
        <dbReference type="EMBL" id="MDQ0253009.1"/>
    </source>
</evidence>
<evidence type="ECO:0000256" key="4">
    <source>
        <dbReference type="ARBA" id="ARBA00023004"/>
    </source>
</evidence>
<dbReference type="PANTHER" id="PTHR43498:SF1">
    <property type="entry name" value="COB--COM HETERODISULFIDE REDUCTASE IRON-SULFUR SUBUNIT A"/>
    <property type="match status" value="1"/>
</dbReference>
<dbReference type="PRINTS" id="PR00469">
    <property type="entry name" value="PNDRDTASEII"/>
</dbReference>
<keyword evidence="2" id="KW-0479">Metal-binding</keyword>
<evidence type="ECO:0000256" key="1">
    <source>
        <dbReference type="ARBA" id="ARBA00022485"/>
    </source>
</evidence>
<reference evidence="6 7" key="1">
    <citation type="submission" date="2023-07" db="EMBL/GenBank/DDBJ databases">
        <title>Genomic Encyclopedia of Type Strains, Phase IV (KMG-IV): sequencing the most valuable type-strain genomes for metagenomic binning, comparative biology and taxonomic classification.</title>
        <authorList>
            <person name="Goeker M."/>
        </authorList>
    </citation>
    <scope>NUCLEOTIDE SEQUENCE [LARGE SCALE GENOMIC DNA]</scope>
    <source>
        <strain evidence="6 7">DSM 9768</strain>
    </source>
</reference>
<proteinExistence type="predicted"/>
<comment type="caution">
    <text evidence="6">The sequence shown here is derived from an EMBL/GenBank/DDBJ whole genome shotgun (WGS) entry which is preliminary data.</text>
</comment>
<keyword evidence="5" id="KW-0411">Iron-sulfur</keyword>
<dbReference type="InterPro" id="IPR039650">
    <property type="entry name" value="HdrA-like"/>
</dbReference>
<keyword evidence="7" id="KW-1185">Reference proteome</keyword>
<evidence type="ECO:0000313" key="7">
    <source>
        <dbReference type="Proteomes" id="UP001230005"/>
    </source>
</evidence>
<keyword evidence="4" id="KW-0408">Iron</keyword>
<keyword evidence="3" id="KW-0560">Oxidoreductase</keyword>
<gene>
    <name evidence="6" type="ORF">J2S74_000381</name>
</gene>
<organism evidence="6 7">
    <name type="scientific">Evansella vedderi</name>
    <dbReference type="NCBI Taxonomy" id="38282"/>
    <lineage>
        <taxon>Bacteria</taxon>
        <taxon>Bacillati</taxon>
        <taxon>Bacillota</taxon>
        <taxon>Bacilli</taxon>
        <taxon>Bacillales</taxon>
        <taxon>Bacillaceae</taxon>
        <taxon>Evansella</taxon>
    </lineage>
</organism>
<dbReference type="InterPro" id="IPR036188">
    <property type="entry name" value="FAD/NAD-bd_sf"/>
</dbReference>
<dbReference type="Gene3D" id="3.50.50.60">
    <property type="entry name" value="FAD/NAD(P)-binding domain"/>
    <property type="match status" value="1"/>
</dbReference>
<sequence>MVIDEQFDVVVAGGGPSGITAAIASARSGAKTLLIEKYGFLGGMATNALVGPLQTFHAGEKQIAKGIGEEVIQRLKQIGGTPGHVRDMIGFVPTVTPVDVEKLKYIYQEMAEESDVKLQLHTVVTGVELKEEGTLKALQLYNKSGHYKVQAKVFIDCTGDGDVVAMAGVPYEKGRPKDGLAQPMSMMFRMGKVNLEKVKEYMRNNPDDFVLAKDWDSFPMVAVSGFFSLVKKAKEEGRFTIDRDRVLLFELPTEGEVSVNMTRVIRYDATDGQALSKAEIISRRQVMEVVQFLQRDVPGFEEAILINCGTQIGVRESRRIIGEYVLTGEDVVTGRKFDDVIALGSYPIDIHAPDGDEINVIQMEPGTIYDIPYRSILNKEVPNLLVAGRCLSATHEALASARVTPTAMLVGQAAGTAAAIAVHEEQLPRNISIEKLQQSLRKQECYLTEKEIEES</sequence>
<keyword evidence="1" id="KW-0004">4Fe-4S</keyword>
<evidence type="ECO:0000256" key="3">
    <source>
        <dbReference type="ARBA" id="ARBA00023002"/>
    </source>
</evidence>
<name>A0ABT9ZP90_9BACI</name>
<dbReference type="EMBL" id="JAUSUG010000001">
    <property type="protein sequence ID" value="MDQ0253009.1"/>
    <property type="molecule type" value="Genomic_DNA"/>
</dbReference>
<dbReference type="SUPFAM" id="SSF51905">
    <property type="entry name" value="FAD/NAD(P)-binding domain"/>
    <property type="match status" value="1"/>
</dbReference>